<name>A0A0C3E6Y1_9AGAM</name>
<dbReference type="AlphaFoldDB" id="A0A0C3E6Y1"/>
<accession>A0A0C3E6Y1</accession>
<dbReference type="HOGENOM" id="CLU_133979_0_0_1"/>
<protein>
    <submittedName>
        <fullName evidence="1">Uncharacterized protein</fullName>
    </submittedName>
</protein>
<evidence type="ECO:0000313" key="1">
    <source>
        <dbReference type="EMBL" id="KIM68550.1"/>
    </source>
</evidence>
<proteinExistence type="predicted"/>
<dbReference type="EMBL" id="KN822009">
    <property type="protein sequence ID" value="KIM68550.1"/>
    <property type="molecule type" value="Genomic_DNA"/>
</dbReference>
<keyword evidence="2" id="KW-1185">Reference proteome</keyword>
<dbReference type="InParanoid" id="A0A0C3E6Y1"/>
<reference evidence="2" key="2">
    <citation type="submission" date="2015-01" db="EMBL/GenBank/DDBJ databases">
        <title>Evolutionary Origins and Diversification of the Mycorrhizal Mutualists.</title>
        <authorList>
            <consortium name="DOE Joint Genome Institute"/>
            <consortium name="Mycorrhizal Genomics Consortium"/>
            <person name="Kohler A."/>
            <person name="Kuo A."/>
            <person name="Nagy L.G."/>
            <person name="Floudas D."/>
            <person name="Copeland A."/>
            <person name="Barry K.W."/>
            <person name="Cichocki N."/>
            <person name="Veneault-Fourrey C."/>
            <person name="LaButti K."/>
            <person name="Lindquist E.A."/>
            <person name="Lipzen A."/>
            <person name="Lundell T."/>
            <person name="Morin E."/>
            <person name="Murat C."/>
            <person name="Riley R."/>
            <person name="Ohm R."/>
            <person name="Sun H."/>
            <person name="Tunlid A."/>
            <person name="Henrissat B."/>
            <person name="Grigoriev I.V."/>
            <person name="Hibbett D.S."/>
            <person name="Martin F."/>
        </authorList>
    </citation>
    <scope>NUCLEOTIDE SEQUENCE [LARGE SCALE GENOMIC DNA]</scope>
    <source>
        <strain evidence="2">Foug A</strain>
    </source>
</reference>
<evidence type="ECO:0000313" key="2">
    <source>
        <dbReference type="Proteomes" id="UP000053989"/>
    </source>
</evidence>
<dbReference type="Proteomes" id="UP000053989">
    <property type="component" value="Unassembled WGS sequence"/>
</dbReference>
<gene>
    <name evidence="1" type="ORF">SCLCIDRAFT_105605</name>
</gene>
<sequence>MPCWIFYFASLDSPWKLINSVHVLFAQKLWNKTFPKINCMITLRNNPIFALIKQHTYDWQSDIATCALQAVEAFFNQYKELDSPVERADYVKWTVPKVIKVVDACG</sequence>
<dbReference type="OrthoDB" id="2678283at2759"/>
<organism evidence="1 2">
    <name type="scientific">Scleroderma citrinum Foug A</name>
    <dbReference type="NCBI Taxonomy" id="1036808"/>
    <lineage>
        <taxon>Eukaryota</taxon>
        <taxon>Fungi</taxon>
        <taxon>Dikarya</taxon>
        <taxon>Basidiomycota</taxon>
        <taxon>Agaricomycotina</taxon>
        <taxon>Agaricomycetes</taxon>
        <taxon>Agaricomycetidae</taxon>
        <taxon>Boletales</taxon>
        <taxon>Sclerodermatineae</taxon>
        <taxon>Sclerodermataceae</taxon>
        <taxon>Scleroderma</taxon>
    </lineage>
</organism>
<reference evidence="1 2" key="1">
    <citation type="submission" date="2014-04" db="EMBL/GenBank/DDBJ databases">
        <authorList>
            <consortium name="DOE Joint Genome Institute"/>
            <person name="Kuo A."/>
            <person name="Kohler A."/>
            <person name="Nagy L.G."/>
            <person name="Floudas D."/>
            <person name="Copeland A."/>
            <person name="Barry K.W."/>
            <person name="Cichocki N."/>
            <person name="Veneault-Fourrey C."/>
            <person name="LaButti K."/>
            <person name="Lindquist E.A."/>
            <person name="Lipzen A."/>
            <person name="Lundell T."/>
            <person name="Morin E."/>
            <person name="Murat C."/>
            <person name="Sun H."/>
            <person name="Tunlid A."/>
            <person name="Henrissat B."/>
            <person name="Grigoriev I.V."/>
            <person name="Hibbett D.S."/>
            <person name="Martin F."/>
            <person name="Nordberg H.P."/>
            <person name="Cantor M.N."/>
            <person name="Hua S.X."/>
        </authorList>
    </citation>
    <scope>NUCLEOTIDE SEQUENCE [LARGE SCALE GENOMIC DNA]</scope>
    <source>
        <strain evidence="1 2">Foug A</strain>
    </source>
</reference>